<dbReference type="OrthoDB" id="73691at2759"/>
<keyword evidence="2" id="KW-1185">Reference proteome</keyword>
<protein>
    <submittedName>
        <fullName evidence="1">LAFE_0E05732g1_1</fullName>
    </submittedName>
</protein>
<proteinExistence type="predicted"/>
<organism evidence="1 2">
    <name type="scientific">Lachancea fermentati</name>
    <name type="common">Zygosaccharomyces fermentati</name>
    <dbReference type="NCBI Taxonomy" id="4955"/>
    <lineage>
        <taxon>Eukaryota</taxon>
        <taxon>Fungi</taxon>
        <taxon>Dikarya</taxon>
        <taxon>Ascomycota</taxon>
        <taxon>Saccharomycotina</taxon>
        <taxon>Saccharomycetes</taxon>
        <taxon>Saccharomycetales</taxon>
        <taxon>Saccharomycetaceae</taxon>
        <taxon>Lachancea</taxon>
    </lineage>
</organism>
<evidence type="ECO:0000313" key="1">
    <source>
        <dbReference type="EMBL" id="SCW01718.1"/>
    </source>
</evidence>
<sequence>MRSLPHVRFYATTGTIPKLIRLDQLQDLNEACAKNSTLAKLRNAYVSHRFEIVDDSEECTPSLNSVRSLPMTEFPKNKIFEQVTMDSNIADWRKPITKWYRLGKSILKSYSTGIRAMWNIHRDSKKIIKKYGSPEQLNTNIFRTIEFQEIEMRLKRAEDIKFPLSRAEFQECHRRAEFWKLPSFIVLFIIFEEMLPVICYLAPTIVPWNCLTPGALKKISDRRAIYTHDYSVSEIPRYQSPYMVKPNDLMSVLLKCKLIPKWRANIYKWSDNKAKPCEILTNFHQYLFVDDWLLLRHIMSDEVTKLSERELVNAILERQLFKRGEDLNTMVKNKTSQKVLVWRLMIYWAFRFDGTITASKDALFSEKWGVNNVAILNFPGSAKLLEDKQLKNIQ</sequence>
<gene>
    <name evidence="1" type="ORF">LAFE_0E05732G</name>
</gene>
<evidence type="ECO:0000313" key="2">
    <source>
        <dbReference type="Proteomes" id="UP000190831"/>
    </source>
</evidence>
<dbReference type="EMBL" id="LT598488">
    <property type="protein sequence ID" value="SCW01718.1"/>
    <property type="molecule type" value="Genomic_DNA"/>
</dbReference>
<name>A0A1G4MDC3_LACFM</name>
<reference evidence="2" key="1">
    <citation type="submission" date="2016-03" db="EMBL/GenBank/DDBJ databases">
        <authorList>
            <person name="Devillers H."/>
        </authorList>
    </citation>
    <scope>NUCLEOTIDE SEQUENCE [LARGE SCALE GENOMIC DNA]</scope>
</reference>
<dbReference type="AlphaFoldDB" id="A0A1G4MDC3"/>
<dbReference type="STRING" id="4955.A0A1G4MDC3"/>
<accession>A0A1G4MDC3</accession>
<dbReference type="OMA" id="EKWGVNN"/>
<dbReference type="Proteomes" id="UP000190831">
    <property type="component" value="Chromosome E"/>
</dbReference>